<dbReference type="EMBL" id="FOQE01000002">
    <property type="protein sequence ID" value="SFH54374.1"/>
    <property type="molecule type" value="Genomic_DNA"/>
</dbReference>
<dbReference type="Proteomes" id="UP000198668">
    <property type="component" value="Unassembled WGS sequence"/>
</dbReference>
<evidence type="ECO:0000256" key="1">
    <source>
        <dbReference type="SAM" id="Phobius"/>
    </source>
</evidence>
<keyword evidence="3" id="KW-1185">Reference proteome</keyword>
<organism evidence="2 3">
    <name type="scientific">Pisciglobus halotolerans</name>
    <dbReference type="NCBI Taxonomy" id="745365"/>
    <lineage>
        <taxon>Bacteria</taxon>
        <taxon>Bacillati</taxon>
        <taxon>Bacillota</taxon>
        <taxon>Bacilli</taxon>
        <taxon>Lactobacillales</taxon>
        <taxon>Carnobacteriaceae</taxon>
    </lineage>
</organism>
<feature type="transmembrane region" description="Helical" evidence="1">
    <location>
        <begin position="124"/>
        <end position="145"/>
    </location>
</feature>
<protein>
    <recommendedName>
        <fullName evidence="4">DUF2975 domain-containing protein</fullName>
    </recommendedName>
</protein>
<dbReference type="RefSeq" id="WP_092090850.1">
    <property type="nucleotide sequence ID" value="NZ_FOQE01000002.1"/>
</dbReference>
<name>A0A1I3AWH1_9LACT</name>
<proteinExistence type="predicted"/>
<dbReference type="OrthoDB" id="1100174at2"/>
<evidence type="ECO:0008006" key="4">
    <source>
        <dbReference type="Google" id="ProtNLM"/>
    </source>
</evidence>
<gene>
    <name evidence="2" type="ORF">SAMN04489868_10263</name>
</gene>
<feature type="transmembrane region" description="Helical" evidence="1">
    <location>
        <begin position="45"/>
        <end position="67"/>
    </location>
</feature>
<dbReference type="InterPro" id="IPR021354">
    <property type="entry name" value="DUF2975"/>
</dbReference>
<evidence type="ECO:0000313" key="2">
    <source>
        <dbReference type="EMBL" id="SFH54374.1"/>
    </source>
</evidence>
<accession>A0A1I3AWH1</accession>
<evidence type="ECO:0000313" key="3">
    <source>
        <dbReference type="Proteomes" id="UP000198668"/>
    </source>
</evidence>
<reference evidence="2 3" key="1">
    <citation type="submission" date="2016-10" db="EMBL/GenBank/DDBJ databases">
        <authorList>
            <person name="de Groot N.N."/>
        </authorList>
    </citation>
    <scope>NUCLEOTIDE SEQUENCE [LARGE SCALE GENOMIC DNA]</scope>
    <source>
        <strain evidence="2 3">DSM 27630</strain>
    </source>
</reference>
<sequence>MKKGSTLFLKVVTTMISTPVLALSIFVLPKIAVTAIVKLQTGSELAYIVLGLLLIMYLSSIPFYFALYQAIQLLRYIDQSQAFSMLSVIALKKIKNCALMISGLYVIALPLIFVVAQWDDAPGLVAIGMVILGASLVVVVFAAVLQRLLEEAIQIKSENDLTI</sequence>
<dbReference type="Pfam" id="PF11188">
    <property type="entry name" value="DUF2975"/>
    <property type="match status" value="1"/>
</dbReference>
<keyword evidence="1" id="KW-0812">Transmembrane</keyword>
<keyword evidence="1" id="KW-0472">Membrane</keyword>
<feature type="transmembrane region" description="Helical" evidence="1">
    <location>
        <begin position="7"/>
        <end position="33"/>
    </location>
</feature>
<dbReference type="AlphaFoldDB" id="A0A1I3AWH1"/>
<feature type="transmembrane region" description="Helical" evidence="1">
    <location>
        <begin position="97"/>
        <end position="118"/>
    </location>
</feature>
<keyword evidence="1" id="KW-1133">Transmembrane helix</keyword>